<proteinExistence type="predicted"/>
<evidence type="ECO:0000313" key="2">
    <source>
        <dbReference type="Proteomes" id="UP000179920"/>
    </source>
</evidence>
<name>A0A1K0FYI2_9BASI</name>
<evidence type="ECO:0000313" key="1">
    <source>
        <dbReference type="EMBL" id="SAM73365.1"/>
    </source>
</evidence>
<dbReference type="Gene3D" id="1.10.10.10">
    <property type="entry name" value="Winged helix-like DNA-binding domain superfamily/Winged helix DNA-binding domain"/>
    <property type="match status" value="1"/>
</dbReference>
<protein>
    <submittedName>
        <fullName evidence="1">Uncharacterized protein</fullName>
    </submittedName>
</protein>
<organism evidence="1 2">
    <name type="scientific">Ustilago bromivora</name>
    <dbReference type="NCBI Taxonomy" id="307758"/>
    <lineage>
        <taxon>Eukaryota</taxon>
        <taxon>Fungi</taxon>
        <taxon>Dikarya</taxon>
        <taxon>Basidiomycota</taxon>
        <taxon>Ustilaginomycotina</taxon>
        <taxon>Ustilaginomycetes</taxon>
        <taxon>Ustilaginales</taxon>
        <taxon>Ustilaginaceae</taxon>
        <taxon>Ustilago</taxon>
    </lineage>
</organism>
<dbReference type="InterPro" id="IPR009057">
    <property type="entry name" value="Homeodomain-like_sf"/>
</dbReference>
<dbReference type="SUPFAM" id="SSF46689">
    <property type="entry name" value="Homeodomain-like"/>
    <property type="match status" value="1"/>
</dbReference>
<dbReference type="InterPro" id="IPR036388">
    <property type="entry name" value="WH-like_DNA-bd_sf"/>
</dbReference>
<dbReference type="AlphaFoldDB" id="A0A1K0FYI2"/>
<dbReference type="Proteomes" id="UP000179920">
    <property type="component" value="Chromosome II"/>
</dbReference>
<sequence length="107" mass="11526">MVRGNELSPIQHASIVAMHDTGLPIRRIAELASVSKTGVHKTIQNFKERGSFNKSMTRLSALLDSYLGLLPSAGGTQNPVSFMARAVSVAWRCSNNAAPESSIPGRY</sequence>
<reference evidence="2" key="1">
    <citation type="submission" date="2016-04" db="EMBL/GenBank/DDBJ databases">
        <authorList>
            <person name="Guldener U."/>
            <person name="Guldener U."/>
        </authorList>
    </citation>
    <scope>NUCLEOTIDE SEQUENCE [LARGE SCALE GENOMIC DNA]</scope>
    <source>
        <strain evidence="2">UB2112</strain>
    </source>
</reference>
<gene>
    <name evidence="1" type="ORF">UBRO_20498</name>
</gene>
<dbReference type="EMBL" id="LT558118">
    <property type="protein sequence ID" value="SAM73365.1"/>
    <property type="molecule type" value="Genomic_DNA"/>
</dbReference>
<accession>A0A1K0FYI2</accession>